<dbReference type="InterPro" id="IPR036864">
    <property type="entry name" value="Zn2-C6_fun-type_DNA-bd_sf"/>
</dbReference>
<evidence type="ECO:0000256" key="5">
    <source>
        <dbReference type="ARBA" id="ARBA00023136"/>
    </source>
</evidence>
<comment type="caution">
    <text evidence="10">The sequence shown here is derived from an EMBL/GenBank/DDBJ whole genome shotgun (WGS) entry which is preliminary data.</text>
</comment>
<evidence type="ECO:0000313" key="10">
    <source>
        <dbReference type="EMBL" id="KAF4625425.1"/>
    </source>
</evidence>
<feature type="transmembrane region" description="Helical" evidence="8">
    <location>
        <begin position="978"/>
        <end position="997"/>
    </location>
</feature>
<dbReference type="GO" id="GO:0000324">
    <property type="term" value="C:fungal-type vacuole"/>
    <property type="evidence" value="ECO:0007669"/>
    <property type="project" value="TreeGrafter"/>
</dbReference>
<evidence type="ECO:0000256" key="8">
    <source>
        <dbReference type="SAM" id="Phobius"/>
    </source>
</evidence>
<feature type="transmembrane region" description="Helical" evidence="8">
    <location>
        <begin position="1555"/>
        <end position="1579"/>
    </location>
</feature>
<dbReference type="PROSITE" id="PS50048">
    <property type="entry name" value="ZN2_CY6_FUNGAL_2"/>
    <property type="match status" value="1"/>
</dbReference>
<feature type="domain" description="Zn(2)-C6 fungal-type" evidence="9">
    <location>
        <begin position="13"/>
        <end position="42"/>
    </location>
</feature>
<feature type="transmembrane region" description="Helical" evidence="8">
    <location>
        <begin position="1417"/>
        <end position="1437"/>
    </location>
</feature>
<keyword evidence="3" id="KW-0479">Metal-binding</keyword>
<dbReference type="Pfam" id="PF04479">
    <property type="entry name" value="RTA1"/>
    <property type="match status" value="1"/>
</dbReference>
<feature type="transmembrane region" description="Helical" evidence="8">
    <location>
        <begin position="1520"/>
        <end position="1543"/>
    </location>
</feature>
<dbReference type="CDD" id="cd00067">
    <property type="entry name" value="GAL4"/>
    <property type="match status" value="1"/>
</dbReference>
<sequence>MMAFRDLDELDRDCDNCKDRKTKCDRGSPCSSCVAGELDCRITRRAPEKRQRVLISARYDEAMESVDRSLKEVSQALQKLLQNSEHVQPQESPKGSAAAFIGSHLSNILPMSEAEGYRGDSSFKAHVQRVTDALRDVAANLEFSMTDPTFSATTHVKMIQEAADSEETTPSAGGGHTHSSSFTVQYPELEGRSLPPLEPVLKLLRLARTEKQQFFIDLPFIDEHEFGELCQKVYFAINDYSLTEWAIVNTGLFYLFFGLKEHNYSQVGLTSSAIQVNSRLLSANIEAAIQSLRLCQNPSIEGCQALALLTNFCMKSGRTAIAWSLIASASRMCIDLGWHRLPRDPEGSEISKLKERKIFWHVYIMDKGMAFTLGRTPSIHQYDVATDRQLPPQNRPGTPGYLYAGFVEFAVIVGDMHIQLFSATAQRGSQQSRAEIAKAFAARLIQVNSDLKQSPLDDTPIDAMFQSASILLDIIMHCLMTIVYRIIPCDESNPHPLQCNVGCIEAARQALSTIVQAGQTLGQRNPMGWSMFLNMLFSLIPFACFVVLAGNTIASSSTEDLALLSAAVSAIEPIAAGSPSGRKLYDVCTSFYQAASFSVSRQTSISGAPPHPTAITTQIFDHPAEGGFSAQLDNTEVPSYEHIMAPQDWDTIMNEFELEIGAVWIDGYMVSFALSLERLSSPRAFDNAQATIAITILMCLLCERSLNGDYEAFKGGRASERKGVSPSFAPQSGRATLVTSTATLTPESRIPRPPESAKTAAIVDSNMAPLIRNISRKDAQWAKFKRSYMWNKIYHLRRTKFVVYQLATTTVNVVNGLGVCVLKQYNDLQGENIPGFPDARISTSDFVGSFAFNIFSCVFISFFFGAALLFDLFWPEREEARCIQWTWKLSAAAASVFQLAASLATTVVVATHGVHIYGVSVEQENMIRGNWNGRPLEYRQGNVPAKPNVGSPLEAKVATTPSKTVLGKRPWRFGAQVFQSWSGVLSFVLLLLLVLPIDALPKKSNKGTGTGTATTNSNAATAGGAVAAASLSSGGVSTATDGSTILDKTVQINGLSIRYKISAPTNQFTAASGVTGGKAAANTTGTAGLNVLLHGDGGQSFFDFPNQAVQNNLMGVVVLAPNKNLFWGGGSGLQRTDGVAHAAAVNSLIQNQLSQDVAFDPTNVFFTGVSGGSLLLSGFFVPAFGATYKTGVELNCGGLVPQVAVVDANTMVTNMKIHFQSTQDELALLQPAIPAAITAYQKLATTAGMSTAQIGALQTADNTPVGGGHCGFDQKGFVTGVQLMATNYANVMGANGTGQVTGIGNVLKEGWVSLGISFPSCILGADHQGGTELLNFFGQFTLPRHRTSTFAGDLAMEEVAVSKVGGLLVHVALRLGAWRRVINSYDRNNNKMATKNCTSVTPECPVELTVYGYYPSLPANVILAAIFALFHFINILLGIRFKTWSFSILMVLGCVGEAAGYVGRVIMHSNPWSNAGFELQICALIMSPSWFAAAIYVLLKHLVLSLSPSSSPIPAPILPYIFIACDLLSLLLQAVGGGVAASASTPAASALGGHIMLAGIIFQVVTFIFLFLLSALFAYNLSLSLKQGRNCRVGGGLGKSYYEG</sequence>
<reference evidence="10 11" key="1">
    <citation type="submission" date="2020-03" db="EMBL/GenBank/DDBJ databases">
        <title>Draft Genome Sequence of Cudoniella acicularis.</title>
        <authorList>
            <person name="Buettner E."/>
            <person name="Kellner H."/>
        </authorList>
    </citation>
    <scope>NUCLEOTIDE SEQUENCE [LARGE SCALE GENOMIC DNA]</scope>
    <source>
        <strain evidence="10 11">DSM 108380</strain>
    </source>
</reference>
<evidence type="ECO:0000256" key="2">
    <source>
        <dbReference type="ARBA" id="ARBA00022692"/>
    </source>
</evidence>
<name>A0A8H4VYV8_9HELO</name>
<dbReference type="InterPro" id="IPR007568">
    <property type="entry name" value="RTA1"/>
</dbReference>
<dbReference type="GO" id="GO:0003677">
    <property type="term" value="F:DNA binding"/>
    <property type="evidence" value="ECO:0007669"/>
    <property type="project" value="InterPro"/>
</dbReference>
<evidence type="ECO:0000256" key="1">
    <source>
        <dbReference type="ARBA" id="ARBA00004141"/>
    </source>
</evidence>
<evidence type="ECO:0000256" key="4">
    <source>
        <dbReference type="ARBA" id="ARBA00022989"/>
    </source>
</evidence>
<keyword evidence="11" id="KW-1185">Reference proteome</keyword>
<keyword evidence="5 8" id="KW-0472">Membrane</keyword>
<proteinExistence type="predicted"/>
<feature type="transmembrane region" description="Helical" evidence="8">
    <location>
        <begin position="850"/>
        <end position="874"/>
    </location>
</feature>
<evidence type="ECO:0000313" key="11">
    <source>
        <dbReference type="Proteomes" id="UP000566819"/>
    </source>
</evidence>
<dbReference type="Pfam" id="PF04082">
    <property type="entry name" value="Fungal_trans"/>
    <property type="match status" value="1"/>
</dbReference>
<evidence type="ECO:0000256" key="3">
    <source>
        <dbReference type="ARBA" id="ARBA00022723"/>
    </source>
</evidence>
<organism evidence="10 11">
    <name type="scientific">Cudoniella acicularis</name>
    <dbReference type="NCBI Taxonomy" id="354080"/>
    <lineage>
        <taxon>Eukaryota</taxon>
        <taxon>Fungi</taxon>
        <taxon>Dikarya</taxon>
        <taxon>Ascomycota</taxon>
        <taxon>Pezizomycotina</taxon>
        <taxon>Leotiomycetes</taxon>
        <taxon>Helotiales</taxon>
        <taxon>Tricladiaceae</taxon>
        <taxon>Cudoniella</taxon>
    </lineage>
</organism>
<dbReference type="PANTHER" id="PTHR31465">
    <property type="entry name" value="PROTEIN RTA1-RELATED"/>
    <property type="match status" value="1"/>
</dbReference>
<keyword evidence="6" id="KW-0539">Nucleus</keyword>
<dbReference type="OrthoDB" id="103819at2759"/>
<dbReference type="GO" id="GO:0006351">
    <property type="term" value="P:DNA-templated transcription"/>
    <property type="evidence" value="ECO:0007669"/>
    <property type="project" value="InterPro"/>
</dbReference>
<dbReference type="GO" id="GO:0008270">
    <property type="term" value="F:zinc ion binding"/>
    <property type="evidence" value="ECO:0007669"/>
    <property type="project" value="InterPro"/>
</dbReference>
<dbReference type="SMART" id="SM00906">
    <property type="entry name" value="Fungal_trans"/>
    <property type="match status" value="1"/>
</dbReference>
<dbReference type="EMBL" id="JAAMPI010001382">
    <property type="protein sequence ID" value="KAF4625425.1"/>
    <property type="molecule type" value="Genomic_DNA"/>
</dbReference>
<keyword evidence="4 8" id="KW-1133">Transmembrane helix</keyword>
<accession>A0A8H4VYV8</accession>
<dbReference type="PANTHER" id="PTHR31465:SF8">
    <property type="entry name" value="DOMAIN PROTEIN, PUTATIVE (AFU_ORTHOLOGUE AFUA_6G14140)-RELATED"/>
    <property type="match status" value="1"/>
</dbReference>
<keyword evidence="2 8" id="KW-0812">Transmembrane</keyword>
<dbReference type="CDD" id="cd12148">
    <property type="entry name" value="fungal_TF_MHR"/>
    <property type="match status" value="1"/>
</dbReference>
<dbReference type="Proteomes" id="UP000566819">
    <property type="component" value="Unassembled WGS sequence"/>
</dbReference>
<evidence type="ECO:0000256" key="6">
    <source>
        <dbReference type="ARBA" id="ARBA00023242"/>
    </source>
</evidence>
<dbReference type="GO" id="GO:0000981">
    <property type="term" value="F:DNA-binding transcription factor activity, RNA polymerase II-specific"/>
    <property type="evidence" value="ECO:0007669"/>
    <property type="project" value="InterPro"/>
</dbReference>
<dbReference type="InterPro" id="IPR007219">
    <property type="entry name" value="XnlR_reg_dom"/>
</dbReference>
<gene>
    <name evidence="10" type="ORF">G7Y89_g12742</name>
</gene>
<comment type="subcellular location">
    <subcellularLocation>
        <location evidence="1">Membrane</location>
        <topology evidence="1">Multi-pass membrane protein</topology>
    </subcellularLocation>
</comment>
<evidence type="ECO:0000256" key="7">
    <source>
        <dbReference type="SAM" id="MobiDB-lite"/>
    </source>
</evidence>
<evidence type="ECO:0000259" key="9">
    <source>
        <dbReference type="PROSITE" id="PS50048"/>
    </source>
</evidence>
<feature type="region of interest" description="Disordered" evidence="7">
    <location>
        <begin position="162"/>
        <end position="182"/>
    </location>
</feature>
<dbReference type="Gene3D" id="4.10.240.10">
    <property type="entry name" value="Zn(2)-C6 fungal-type DNA-binding domain"/>
    <property type="match status" value="1"/>
</dbReference>
<dbReference type="GO" id="GO:0005886">
    <property type="term" value="C:plasma membrane"/>
    <property type="evidence" value="ECO:0007669"/>
    <property type="project" value="TreeGrafter"/>
</dbReference>
<feature type="transmembrane region" description="Helical" evidence="8">
    <location>
        <begin position="1475"/>
        <end position="1499"/>
    </location>
</feature>
<feature type="transmembrane region" description="Helical" evidence="8">
    <location>
        <begin position="531"/>
        <end position="550"/>
    </location>
</feature>
<dbReference type="SUPFAM" id="SSF57701">
    <property type="entry name" value="Zn2/Cys6 DNA-binding domain"/>
    <property type="match status" value="1"/>
</dbReference>
<dbReference type="InterPro" id="IPR001138">
    <property type="entry name" value="Zn2Cys6_DnaBD"/>
</dbReference>
<protein>
    <recommendedName>
        <fullName evidence="9">Zn(2)-C6 fungal-type domain-containing protein</fullName>
    </recommendedName>
</protein>
<feature type="transmembrane region" description="Helical" evidence="8">
    <location>
        <begin position="1444"/>
        <end position="1463"/>
    </location>
</feature>
<dbReference type="Pfam" id="PF00172">
    <property type="entry name" value="Zn_clus"/>
    <property type="match status" value="1"/>
</dbReference>